<dbReference type="CDD" id="cd04673">
    <property type="entry name" value="NUDIX_ADPRase"/>
    <property type="match status" value="1"/>
</dbReference>
<evidence type="ECO:0000259" key="1">
    <source>
        <dbReference type="PROSITE" id="PS51462"/>
    </source>
</evidence>
<feature type="domain" description="Nudix hydrolase" evidence="1">
    <location>
        <begin position="32"/>
        <end position="172"/>
    </location>
</feature>
<accession>A0A560HGC6</accession>
<sequence length="178" mass="18902">MTGAGPVTGPPFVFGEIMTNPPSASPHLYPDQPRVGVGVLVWKGDQLLLIRRAKAPLAGEWCLPGGSQELGETLFQTAAREVREETAVACRPYTVLTAVDGITRDPRPAGAGPAVEPRVRFHFTIVEIMAEYVGGEPVAGDDAAAALWADRETCERLVTWPSIKAVVDLGWAARATAG</sequence>
<keyword evidence="3" id="KW-1185">Reference proteome</keyword>
<dbReference type="Gene3D" id="3.90.79.10">
    <property type="entry name" value="Nucleoside Triphosphate Pyrophosphohydrolase"/>
    <property type="match status" value="1"/>
</dbReference>
<reference evidence="2 3" key="1">
    <citation type="submission" date="2019-06" db="EMBL/GenBank/DDBJ databases">
        <title>Genomic Encyclopedia of Type Strains, Phase IV (KMG-V): Genome sequencing to study the core and pangenomes of soil and plant-associated prokaryotes.</title>
        <authorList>
            <person name="Whitman W."/>
        </authorList>
    </citation>
    <scope>NUCLEOTIDE SEQUENCE [LARGE SCALE GENOMIC DNA]</scope>
    <source>
        <strain evidence="2 3">BR 11622</strain>
    </source>
</reference>
<dbReference type="PROSITE" id="PS51462">
    <property type="entry name" value="NUDIX"/>
    <property type="match status" value="1"/>
</dbReference>
<protein>
    <submittedName>
        <fullName evidence="2">ADP-ribose pyrophosphatase YjhB (NUDIX family)</fullName>
    </submittedName>
</protein>
<gene>
    <name evidence="2" type="ORF">FBZ90_102457</name>
</gene>
<comment type="caution">
    <text evidence="2">The sequence shown here is derived from an EMBL/GenBank/DDBJ whole genome shotgun (WGS) entry which is preliminary data.</text>
</comment>
<dbReference type="Proteomes" id="UP000315751">
    <property type="component" value="Unassembled WGS sequence"/>
</dbReference>
<dbReference type="AlphaFoldDB" id="A0A560HGC6"/>
<dbReference type="Pfam" id="PF00293">
    <property type="entry name" value="NUDIX"/>
    <property type="match status" value="1"/>
</dbReference>
<name>A0A560HGC6_9PROT</name>
<evidence type="ECO:0000313" key="3">
    <source>
        <dbReference type="Proteomes" id="UP000315751"/>
    </source>
</evidence>
<evidence type="ECO:0000313" key="2">
    <source>
        <dbReference type="EMBL" id="TWB45498.1"/>
    </source>
</evidence>
<proteinExistence type="predicted"/>
<dbReference type="InterPro" id="IPR015797">
    <property type="entry name" value="NUDIX_hydrolase-like_dom_sf"/>
</dbReference>
<dbReference type="PANTHER" id="PTHR43736:SF1">
    <property type="entry name" value="DIHYDRONEOPTERIN TRIPHOSPHATE DIPHOSPHATASE"/>
    <property type="match status" value="1"/>
</dbReference>
<dbReference type="SUPFAM" id="SSF55811">
    <property type="entry name" value="Nudix"/>
    <property type="match status" value="1"/>
</dbReference>
<dbReference type="EMBL" id="VITR01000002">
    <property type="protein sequence ID" value="TWB45498.1"/>
    <property type="molecule type" value="Genomic_DNA"/>
</dbReference>
<dbReference type="GO" id="GO:0003824">
    <property type="term" value="F:catalytic activity"/>
    <property type="evidence" value="ECO:0007669"/>
    <property type="project" value="UniProtKB-ARBA"/>
</dbReference>
<dbReference type="PANTHER" id="PTHR43736">
    <property type="entry name" value="ADP-RIBOSE PYROPHOSPHATASE"/>
    <property type="match status" value="1"/>
</dbReference>
<dbReference type="InterPro" id="IPR000086">
    <property type="entry name" value="NUDIX_hydrolase_dom"/>
</dbReference>
<dbReference type="RefSeq" id="WP_246130154.1">
    <property type="nucleotide sequence ID" value="NZ_VITR01000002.1"/>
</dbReference>
<organism evidence="2 3">
    <name type="scientific">Nitrospirillum amazonense</name>
    <dbReference type="NCBI Taxonomy" id="28077"/>
    <lineage>
        <taxon>Bacteria</taxon>
        <taxon>Pseudomonadati</taxon>
        <taxon>Pseudomonadota</taxon>
        <taxon>Alphaproteobacteria</taxon>
        <taxon>Rhodospirillales</taxon>
        <taxon>Azospirillaceae</taxon>
        <taxon>Nitrospirillum</taxon>
    </lineage>
</organism>